<dbReference type="PANTHER" id="PTHR48105">
    <property type="entry name" value="THIOREDOXIN REDUCTASE 1-RELATED-RELATED"/>
    <property type="match status" value="1"/>
</dbReference>
<dbReference type="InterPro" id="IPR036188">
    <property type="entry name" value="FAD/NAD-bd_sf"/>
</dbReference>
<evidence type="ECO:0000256" key="1">
    <source>
        <dbReference type="ARBA" id="ARBA00022630"/>
    </source>
</evidence>
<evidence type="ECO:0000313" key="5">
    <source>
        <dbReference type="Proteomes" id="UP000486760"/>
    </source>
</evidence>
<dbReference type="GO" id="GO:0016491">
    <property type="term" value="F:oxidoreductase activity"/>
    <property type="evidence" value="ECO:0007669"/>
    <property type="project" value="UniProtKB-KW"/>
</dbReference>
<keyword evidence="5" id="KW-1185">Reference proteome</keyword>
<proteinExistence type="predicted"/>
<keyword evidence="2" id="KW-0560">Oxidoreductase</keyword>
<dbReference type="SUPFAM" id="SSF51905">
    <property type="entry name" value="FAD/NAD(P)-binding domain"/>
    <property type="match status" value="1"/>
</dbReference>
<dbReference type="RefSeq" id="WP_149327711.1">
    <property type="nucleotide sequence ID" value="NZ_VTPY01000003.1"/>
</dbReference>
<dbReference type="Pfam" id="PF07992">
    <property type="entry name" value="Pyr_redox_2"/>
    <property type="match status" value="1"/>
</dbReference>
<keyword evidence="1" id="KW-0285">Flavoprotein</keyword>
<name>A0A7V7KGW4_9GAMM</name>
<dbReference type="InterPro" id="IPR023753">
    <property type="entry name" value="FAD/NAD-binding_dom"/>
</dbReference>
<protein>
    <submittedName>
        <fullName evidence="4">NAD(P)/FAD-dependent oxidoreductase</fullName>
    </submittedName>
</protein>
<organism evidence="4 5">
    <name type="scientific">Billgrantia pellis</name>
    <dbReference type="NCBI Taxonomy" id="2606936"/>
    <lineage>
        <taxon>Bacteria</taxon>
        <taxon>Pseudomonadati</taxon>
        <taxon>Pseudomonadota</taxon>
        <taxon>Gammaproteobacteria</taxon>
        <taxon>Oceanospirillales</taxon>
        <taxon>Halomonadaceae</taxon>
        <taxon>Billgrantia</taxon>
    </lineage>
</organism>
<dbReference type="AlphaFoldDB" id="A0A7V7KGW4"/>
<dbReference type="Gene3D" id="3.50.50.60">
    <property type="entry name" value="FAD/NAD(P)-binding domain"/>
    <property type="match status" value="2"/>
</dbReference>
<comment type="caution">
    <text evidence="4">The sequence shown here is derived from an EMBL/GenBank/DDBJ whole genome shotgun (WGS) entry which is preliminary data.</text>
</comment>
<feature type="domain" description="FAD/NAD(P)-binding" evidence="3">
    <location>
        <begin position="7"/>
        <end position="288"/>
    </location>
</feature>
<dbReference type="InterPro" id="IPR050097">
    <property type="entry name" value="Ferredoxin-NADP_redctase_2"/>
</dbReference>
<reference evidence="4 5" key="1">
    <citation type="submission" date="2019-08" db="EMBL/GenBank/DDBJ databases">
        <title>Bioinformatics analysis of the strain L3 and L5.</title>
        <authorList>
            <person name="Li X."/>
        </authorList>
    </citation>
    <scope>NUCLEOTIDE SEQUENCE [LARGE SCALE GENOMIC DNA]</scope>
    <source>
        <strain evidence="4 5">L5</strain>
    </source>
</reference>
<gene>
    <name evidence="4" type="ORF">F0A17_07395</name>
</gene>
<accession>A0A7V7KGW4</accession>
<evidence type="ECO:0000259" key="3">
    <source>
        <dbReference type="Pfam" id="PF07992"/>
    </source>
</evidence>
<dbReference type="PRINTS" id="PR00368">
    <property type="entry name" value="FADPNR"/>
</dbReference>
<evidence type="ECO:0000313" key="4">
    <source>
        <dbReference type="EMBL" id="KAA0012757.1"/>
    </source>
</evidence>
<dbReference type="Proteomes" id="UP000486760">
    <property type="component" value="Unassembled WGS sequence"/>
</dbReference>
<dbReference type="EMBL" id="VTPY01000003">
    <property type="protein sequence ID" value="KAA0012757.1"/>
    <property type="molecule type" value="Genomic_DNA"/>
</dbReference>
<evidence type="ECO:0000256" key="2">
    <source>
        <dbReference type="ARBA" id="ARBA00023002"/>
    </source>
</evidence>
<sequence length="303" mass="32845">MEALVTFDCVIVGAGPAGLTAGINLQRFLRDICIVDEGKSRASLIPCTRNYPGFREGISGHALLERLRGQLKDNGGHVTPGRVVRLERTEDGTFDVVTESEVIRTRTVLLATGVVDLEPELEGFQEVKEKGLIRYCPICDGFEFTQARIGVIAKDAHGVGEAAFIKRFSADLTLIDIEAGAYLDPQSTARLARENIALVQGKVGSMYSDADHRIHLSMANGTEHSFDVLYCALGTRVRSELGMNIGALRNPDDYLVVNPHMQTGIEGLYAAGDMTNHLSQITVATGQASIAATAIHNRLQNRP</sequence>
<dbReference type="PRINTS" id="PR00469">
    <property type="entry name" value="PNDRDTASEII"/>
</dbReference>